<accession>A0A371FRD1</accession>
<sequence>MTTTTHLHKHQTYTSSTLTTNPSCQLDILGHNSDTLSMDSTQVGVLEESNKVCLGSLLQSKHSMALET</sequence>
<keyword evidence="2" id="KW-1185">Reference proteome</keyword>
<evidence type="ECO:0000313" key="1">
    <source>
        <dbReference type="EMBL" id="RDX80856.1"/>
    </source>
</evidence>
<dbReference type="OrthoDB" id="1724443at2759"/>
<name>A0A371FRD1_MUCPR</name>
<dbReference type="AlphaFoldDB" id="A0A371FRD1"/>
<comment type="caution">
    <text evidence="1">The sequence shown here is derived from an EMBL/GenBank/DDBJ whole genome shotgun (WGS) entry which is preliminary data.</text>
</comment>
<reference evidence="1" key="1">
    <citation type="submission" date="2018-05" db="EMBL/GenBank/DDBJ databases">
        <title>Draft genome of Mucuna pruriens seed.</title>
        <authorList>
            <person name="Nnadi N.E."/>
            <person name="Vos R."/>
            <person name="Hasami M.H."/>
            <person name="Devisetty U.K."/>
            <person name="Aguiy J.C."/>
        </authorList>
    </citation>
    <scope>NUCLEOTIDE SEQUENCE [LARGE SCALE GENOMIC DNA]</scope>
    <source>
        <strain evidence="1">JCA_2017</strain>
    </source>
</reference>
<dbReference type="Proteomes" id="UP000257109">
    <property type="component" value="Unassembled WGS sequence"/>
</dbReference>
<protein>
    <submittedName>
        <fullName evidence="1">Uncharacterized protein</fullName>
    </submittedName>
</protein>
<evidence type="ECO:0000313" key="2">
    <source>
        <dbReference type="Proteomes" id="UP000257109"/>
    </source>
</evidence>
<proteinExistence type="predicted"/>
<organism evidence="1 2">
    <name type="scientific">Mucuna pruriens</name>
    <name type="common">Velvet bean</name>
    <name type="synonym">Dolichos pruriens</name>
    <dbReference type="NCBI Taxonomy" id="157652"/>
    <lineage>
        <taxon>Eukaryota</taxon>
        <taxon>Viridiplantae</taxon>
        <taxon>Streptophyta</taxon>
        <taxon>Embryophyta</taxon>
        <taxon>Tracheophyta</taxon>
        <taxon>Spermatophyta</taxon>
        <taxon>Magnoliopsida</taxon>
        <taxon>eudicotyledons</taxon>
        <taxon>Gunneridae</taxon>
        <taxon>Pentapetalae</taxon>
        <taxon>rosids</taxon>
        <taxon>fabids</taxon>
        <taxon>Fabales</taxon>
        <taxon>Fabaceae</taxon>
        <taxon>Papilionoideae</taxon>
        <taxon>50 kb inversion clade</taxon>
        <taxon>NPAAA clade</taxon>
        <taxon>indigoferoid/millettioid clade</taxon>
        <taxon>Phaseoleae</taxon>
        <taxon>Mucuna</taxon>
    </lineage>
</organism>
<dbReference type="EMBL" id="QJKJ01008076">
    <property type="protein sequence ID" value="RDX80856.1"/>
    <property type="molecule type" value="Genomic_DNA"/>
</dbReference>
<gene>
    <name evidence="1" type="ORF">CR513_38531</name>
</gene>